<protein>
    <submittedName>
        <fullName evidence="2">Uncharacterized protein DUF3231</fullName>
    </submittedName>
</protein>
<evidence type="ECO:0000313" key="2">
    <source>
        <dbReference type="EMBL" id="SNX70327.1"/>
    </source>
</evidence>
<gene>
    <name evidence="2" type="ORF">SAMN05877753_10449</name>
</gene>
<accession>A0A285CRY9</accession>
<dbReference type="InterPro" id="IPR021617">
    <property type="entry name" value="DUF3231"/>
</dbReference>
<feature type="transmembrane region" description="Helical" evidence="1">
    <location>
        <begin position="40"/>
        <end position="58"/>
    </location>
</feature>
<reference evidence="2 3" key="1">
    <citation type="submission" date="2017-08" db="EMBL/GenBank/DDBJ databases">
        <authorList>
            <person name="de Groot N.N."/>
        </authorList>
    </citation>
    <scope>NUCLEOTIDE SEQUENCE [LARGE SCALE GENOMIC DNA]</scope>
    <source>
        <strain evidence="2 3">JC228</strain>
    </source>
</reference>
<proteinExistence type="predicted"/>
<name>A0A285CRY9_9BACI</name>
<organism evidence="2 3">
    <name type="scientific">Bacillus oleivorans</name>
    <dbReference type="NCBI Taxonomy" id="1448271"/>
    <lineage>
        <taxon>Bacteria</taxon>
        <taxon>Bacillati</taxon>
        <taxon>Bacillota</taxon>
        <taxon>Bacilli</taxon>
        <taxon>Bacillales</taxon>
        <taxon>Bacillaceae</taxon>
        <taxon>Bacillus</taxon>
    </lineage>
</organism>
<dbReference type="AlphaFoldDB" id="A0A285CRY9"/>
<dbReference type="Pfam" id="PF11553">
    <property type="entry name" value="DUF3231"/>
    <property type="match status" value="1"/>
</dbReference>
<dbReference type="InterPro" id="IPR012347">
    <property type="entry name" value="Ferritin-like"/>
</dbReference>
<dbReference type="EMBL" id="OAOP01000004">
    <property type="protein sequence ID" value="SNX70327.1"/>
    <property type="molecule type" value="Genomic_DNA"/>
</dbReference>
<evidence type="ECO:0000313" key="3">
    <source>
        <dbReference type="Proteomes" id="UP000219546"/>
    </source>
</evidence>
<keyword evidence="1" id="KW-0472">Membrane</keyword>
<sequence length="112" mass="12755">MCDKHIEVFTSLLREDDLPSPTTYESEVTNSTTPPFSDKMMMFFIMSLGSVFISRYGTAIGLCNRRDIGLHFTRLLAESAKYLEDAVNIMIKNGWMEQPPQATVRNTLAENR</sequence>
<keyword evidence="1" id="KW-0812">Transmembrane</keyword>
<evidence type="ECO:0000256" key="1">
    <source>
        <dbReference type="SAM" id="Phobius"/>
    </source>
</evidence>
<dbReference type="OrthoDB" id="1799293at2"/>
<dbReference type="Gene3D" id="1.20.1260.10">
    <property type="match status" value="1"/>
</dbReference>
<keyword evidence="1" id="KW-1133">Transmembrane helix</keyword>
<dbReference type="RefSeq" id="WP_097158459.1">
    <property type="nucleotide sequence ID" value="NZ_JBEPMQ010000010.1"/>
</dbReference>
<keyword evidence="3" id="KW-1185">Reference proteome</keyword>
<dbReference type="Proteomes" id="UP000219546">
    <property type="component" value="Unassembled WGS sequence"/>
</dbReference>